<organism evidence="2 3">
    <name type="scientific">Caenorhabditis auriculariae</name>
    <dbReference type="NCBI Taxonomy" id="2777116"/>
    <lineage>
        <taxon>Eukaryota</taxon>
        <taxon>Metazoa</taxon>
        <taxon>Ecdysozoa</taxon>
        <taxon>Nematoda</taxon>
        <taxon>Chromadorea</taxon>
        <taxon>Rhabditida</taxon>
        <taxon>Rhabditina</taxon>
        <taxon>Rhabditomorpha</taxon>
        <taxon>Rhabditoidea</taxon>
        <taxon>Rhabditidae</taxon>
        <taxon>Peloderinae</taxon>
        <taxon>Caenorhabditis</taxon>
    </lineage>
</organism>
<feature type="region of interest" description="Disordered" evidence="1">
    <location>
        <begin position="1"/>
        <end position="41"/>
    </location>
</feature>
<dbReference type="AlphaFoldDB" id="A0A8S1HN12"/>
<name>A0A8S1HN12_9PELO</name>
<sequence length="239" mass="27204">MSPTTSATPQLEDPAKTAKKTRKRKYKKKANDDTEYTETRKEVDKLRERLGGKKKRGKDDDRAYFTFKNDRVVITSCESHTNIITRALENQVNRCYQIDIRNDTIQTSWRCCLCHLGSAQRELGDLFGPYYMTPSSSPSSSTSPWPTFLCKKPKAENIMDVEVWMHGDCVLWAPDIQLNGNHLTNLNVKLKQFWGQHCAVCSKVGASIPVLGTENVLHFPCAVQKGYKLDEGRLTCEPR</sequence>
<keyword evidence="3" id="KW-1185">Reference proteome</keyword>
<reference evidence="2" key="1">
    <citation type="submission" date="2020-10" db="EMBL/GenBank/DDBJ databases">
        <authorList>
            <person name="Kikuchi T."/>
        </authorList>
    </citation>
    <scope>NUCLEOTIDE SEQUENCE</scope>
    <source>
        <strain evidence="2">NKZ352</strain>
    </source>
</reference>
<accession>A0A8S1HN12</accession>
<dbReference type="EMBL" id="CAJGYM010000058">
    <property type="protein sequence ID" value="CAD6195671.1"/>
    <property type="molecule type" value="Genomic_DNA"/>
</dbReference>
<feature type="compositionally biased region" description="Basic residues" evidence="1">
    <location>
        <begin position="17"/>
        <end position="28"/>
    </location>
</feature>
<dbReference type="OrthoDB" id="10029243at2759"/>
<evidence type="ECO:0000256" key="1">
    <source>
        <dbReference type="SAM" id="MobiDB-lite"/>
    </source>
</evidence>
<comment type="caution">
    <text evidence="2">The sequence shown here is derived from an EMBL/GenBank/DDBJ whole genome shotgun (WGS) entry which is preliminary data.</text>
</comment>
<evidence type="ECO:0000313" key="2">
    <source>
        <dbReference type="EMBL" id="CAD6195671.1"/>
    </source>
</evidence>
<gene>
    <name evidence="2" type="ORF">CAUJ_LOCUS11590</name>
</gene>
<evidence type="ECO:0000313" key="3">
    <source>
        <dbReference type="Proteomes" id="UP000835052"/>
    </source>
</evidence>
<dbReference type="Proteomes" id="UP000835052">
    <property type="component" value="Unassembled WGS sequence"/>
</dbReference>
<dbReference type="Gene3D" id="3.30.40.10">
    <property type="entry name" value="Zinc/RING finger domain, C3HC4 (zinc finger)"/>
    <property type="match status" value="1"/>
</dbReference>
<dbReference type="InterPro" id="IPR013083">
    <property type="entry name" value="Znf_RING/FYVE/PHD"/>
</dbReference>
<proteinExistence type="predicted"/>
<feature type="compositionally biased region" description="Basic and acidic residues" evidence="1">
    <location>
        <begin position="29"/>
        <end position="41"/>
    </location>
</feature>
<evidence type="ECO:0008006" key="4">
    <source>
        <dbReference type="Google" id="ProtNLM"/>
    </source>
</evidence>
<protein>
    <recommendedName>
        <fullName evidence="4">PHD-type domain-containing protein</fullName>
    </recommendedName>
</protein>